<organism evidence="1 2">
    <name type="scientific">Endocarpon pusillum</name>
    <dbReference type="NCBI Taxonomy" id="364733"/>
    <lineage>
        <taxon>Eukaryota</taxon>
        <taxon>Fungi</taxon>
        <taxon>Dikarya</taxon>
        <taxon>Ascomycota</taxon>
        <taxon>Pezizomycotina</taxon>
        <taxon>Eurotiomycetes</taxon>
        <taxon>Chaetothyriomycetidae</taxon>
        <taxon>Verrucariales</taxon>
        <taxon>Verrucariaceae</taxon>
        <taxon>Endocarpon</taxon>
    </lineage>
</organism>
<name>A0A8H7AI51_9EURO</name>
<accession>A0A8H7AI51</accession>
<dbReference type="Proteomes" id="UP000606974">
    <property type="component" value="Unassembled WGS sequence"/>
</dbReference>
<evidence type="ECO:0000313" key="1">
    <source>
        <dbReference type="EMBL" id="KAF7509535.1"/>
    </source>
</evidence>
<dbReference type="EMBL" id="JAACFV010000040">
    <property type="protein sequence ID" value="KAF7509535.1"/>
    <property type="molecule type" value="Genomic_DNA"/>
</dbReference>
<reference evidence="1" key="1">
    <citation type="submission" date="2020-02" db="EMBL/GenBank/DDBJ databases">
        <authorList>
            <person name="Palmer J.M."/>
        </authorList>
    </citation>
    <scope>NUCLEOTIDE SEQUENCE</scope>
    <source>
        <strain evidence="1">EPUS1.4</strain>
        <tissue evidence="1">Thallus</tissue>
    </source>
</reference>
<proteinExistence type="predicted"/>
<sequence>MRPRESKELSEAELDGVAESAIDFEIECIGIYQDTSEEAKSTQSHSVPGEQDPVIEISKSADDFVNFLSKCNITTHSAISGQSITTQGAKVLHGNSRDPLTAFEYQCRTTWNNQQCTYQTVKRKDFNTHVTHCTAAG</sequence>
<keyword evidence="2" id="KW-1185">Reference proteome</keyword>
<gene>
    <name evidence="1" type="ORF">GJ744_007935</name>
</gene>
<dbReference type="AlphaFoldDB" id="A0A8H7AI51"/>
<comment type="caution">
    <text evidence="1">The sequence shown here is derived from an EMBL/GenBank/DDBJ whole genome shotgun (WGS) entry which is preliminary data.</text>
</comment>
<protein>
    <submittedName>
        <fullName evidence="1">Uncharacterized protein</fullName>
    </submittedName>
</protein>
<evidence type="ECO:0000313" key="2">
    <source>
        <dbReference type="Proteomes" id="UP000606974"/>
    </source>
</evidence>